<evidence type="ECO:0000313" key="2">
    <source>
        <dbReference type="Proteomes" id="UP000285864"/>
    </source>
</evidence>
<reference evidence="1 2" key="1">
    <citation type="submission" date="2018-08" db="EMBL/GenBank/DDBJ databases">
        <title>A genome reference for cultivated species of the human gut microbiota.</title>
        <authorList>
            <person name="Zou Y."/>
            <person name="Xue W."/>
            <person name="Luo G."/>
        </authorList>
    </citation>
    <scope>NUCLEOTIDE SEQUENCE [LARGE SCALE GENOMIC DNA]</scope>
    <source>
        <strain evidence="1 2">AF24-2</strain>
    </source>
</reference>
<name>A0A412GH93_9BACT</name>
<accession>A0A412GH93</accession>
<comment type="caution">
    <text evidence="1">The sequence shown here is derived from an EMBL/GenBank/DDBJ whole genome shotgun (WGS) entry which is preliminary data.</text>
</comment>
<evidence type="ECO:0000313" key="1">
    <source>
        <dbReference type="EMBL" id="RGR94123.1"/>
    </source>
</evidence>
<keyword evidence="2" id="KW-1185">Reference proteome</keyword>
<dbReference type="Proteomes" id="UP000285864">
    <property type="component" value="Unassembled WGS sequence"/>
</dbReference>
<dbReference type="RefSeq" id="WP_118484925.1">
    <property type="nucleotide sequence ID" value="NZ_CAUBSX010000008.1"/>
</dbReference>
<gene>
    <name evidence="1" type="ORF">DWY20_10835</name>
</gene>
<dbReference type="AlphaFoldDB" id="A0A412GH93"/>
<organism evidence="1 2">
    <name type="scientific">Phocaeicola coprocola</name>
    <dbReference type="NCBI Taxonomy" id="310298"/>
    <lineage>
        <taxon>Bacteria</taxon>
        <taxon>Pseudomonadati</taxon>
        <taxon>Bacteroidota</taxon>
        <taxon>Bacteroidia</taxon>
        <taxon>Bacteroidales</taxon>
        <taxon>Bacteroidaceae</taxon>
        <taxon>Phocaeicola</taxon>
    </lineage>
</organism>
<proteinExistence type="predicted"/>
<protein>
    <submittedName>
        <fullName evidence="1">Uncharacterized protein</fullName>
    </submittedName>
</protein>
<dbReference type="EMBL" id="QRUU01000049">
    <property type="protein sequence ID" value="RGR94123.1"/>
    <property type="molecule type" value="Genomic_DNA"/>
</dbReference>
<sequence length="409" mass="48410">MYIFRSIHEIINTVAAARGLLTEMFEKRKILSFRYSDALALLKDDENRLKLLIEKEVIHQNGNFVELDARFMDFFELLLEANEEINTAVIDENIEYLHELMDYYLKERIATRKASYVRNIKITFQKIARTTIRNIMNLQTSIDNAFKHEPTYQIKIAKLENLDKKRINIQQLIDTTENLILHEERQFFQQATDDELNRILLELRRELQLSAHSLIRAQQDIINYLNQIKSQVILVEKIRRVKYLQDQFELRAKSNLAEVLEREHSILLEGTAPSSFKLSINYLNSDEARPIILKVMKNLQHREIIRSNEAGAFSDEDLASQSMYQETISLEETVGNYIQAQTEAMWKDATAQPEDLFSFLMRYPFRQEVSEEERTTLFCQIVSLYESQFRISEEFGIYKNYEYARIYPI</sequence>